<keyword evidence="14" id="KW-1185">Reference proteome</keyword>
<evidence type="ECO:0000313" key="14">
    <source>
        <dbReference type="Proteomes" id="UP000568839"/>
    </source>
</evidence>
<evidence type="ECO:0000256" key="11">
    <source>
        <dbReference type="ARBA" id="ARBA00050019"/>
    </source>
</evidence>
<evidence type="ECO:0000313" key="13">
    <source>
        <dbReference type="EMBL" id="MBB6450545.1"/>
    </source>
</evidence>
<evidence type="ECO:0000256" key="8">
    <source>
        <dbReference type="ARBA" id="ARBA00029882"/>
    </source>
</evidence>
<dbReference type="SUPFAM" id="SSF54909">
    <property type="entry name" value="Dimeric alpha+beta barrel"/>
    <property type="match status" value="1"/>
</dbReference>
<dbReference type="PANTHER" id="PTHR36843:SF1">
    <property type="entry name" value="COPROHEME DECARBOXYLASE"/>
    <property type="match status" value="1"/>
</dbReference>
<comment type="similarity">
    <text evidence="1 12">Belongs to the ChdC family. Type 1 subfamily.</text>
</comment>
<keyword evidence="3 12" id="KW-0349">Heme</keyword>
<dbReference type="RefSeq" id="WP_184404602.1">
    <property type="nucleotide sequence ID" value="NZ_JACHHJ010000003.1"/>
</dbReference>
<keyword evidence="4 12" id="KW-0479">Metal-binding</keyword>
<keyword evidence="5 12" id="KW-0560">Oxidoreductase</keyword>
<comment type="catalytic activity">
    <reaction evidence="12">
        <text>harderoheme III + H2O2 + H(+) = heme b + CO2 + 2 H2O</text>
        <dbReference type="Rhea" id="RHEA:57944"/>
        <dbReference type="ChEBI" id="CHEBI:15377"/>
        <dbReference type="ChEBI" id="CHEBI:15378"/>
        <dbReference type="ChEBI" id="CHEBI:16240"/>
        <dbReference type="ChEBI" id="CHEBI:16526"/>
        <dbReference type="ChEBI" id="CHEBI:60344"/>
        <dbReference type="ChEBI" id="CHEBI:142463"/>
    </reaction>
</comment>
<comment type="catalytic activity">
    <reaction evidence="10">
        <text>Fe-coproporphyrin III + 2 H2O2 + 2 H(+) = heme b + 2 CO2 + 4 H2O</text>
        <dbReference type="Rhea" id="RHEA:56516"/>
        <dbReference type="ChEBI" id="CHEBI:15377"/>
        <dbReference type="ChEBI" id="CHEBI:15378"/>
        <dbReference type="ChEBI" id="CHEBI:16240"/>
        <dbReference type="ChEBI" id="CHEBI:16526"/>
        <dbReference type="ChEBI" id="CHEBI:60344"/>
        <dbReference type="ChEBI" id="CHEBI:68438"/>
        <dbReference type="EC" id="1.3.98.5"/>
    </reaction>
    <physiologicalReaction direction="left-to-right" evidence="10">
        <dbReference type="Rhea" id="RHEA:56517"/>
    </physiologicalReaction>
</comment>
<feature type="binding site" evidence="12">
    <location>
        <position position="222"/>
    </location>
    <ligand>
        <name>Fe-coproporphyrin III</name>
        <dbReference type="ChEBI" id="CHEBI:68438"/>
    </ligand>
</feature>
<dbReference type="AlphaFoldDB" id="A0A841Q097"/>
<dbReference type="EMBL" id="JACHHJ010000003">
    <property type="protein sequence ID" value="MBB6450545.1"/>
    <property type="molecule type" value="Genomic_DNA"/>
</dbReference>
<dbReference type="InterPro" id="IPR031332">
    <property type="entry name" value="CHDC"/>
</dbReference>
<dbReference type="Proteomes" id="UP000568839">
    <property type="component" value="Unassembled WGS sequence"/>
</dbReference>
<evidence type="ECO:0000256" key="12">
    <source>
        <dbReference type="HAMAP-Rule" id="MF_01442"/>
    </source>
</evidence>
<feature type="binding site" evidence="12">
    <location>
        <position position="130"/>
    </location>
    <ligand>
        <name>Fe-coproporphyrin III</name>
        <dbReference type="ChEBI" id="CHEBI:68438"/>
    </ligand>
</feature>
<dbReference type="InterPro" id="IPR011008">
    <property type="entry name" value="Dimeric_a/b-barrel"/>
</dbReference>
<evidence type="ECO:0000256" key="10">
    <source>
        <dbReference type="ARBA" id="ARBA00049896"/>
    </source>
</evidence>
<feature type="binding site" evidence="12">
    <location>
        <begin position="144"/>
        <end position="148"/>
    </location>
    <ligand>
        <name>Fe-coproporphyrin III</name>
        <dbReference type="ChEBI" id="CHEBI:68438"/>
    </ligand>
</feature>
<evidence type="ECO:0000256" key="1">
    <source>
        <dbReference type="ARBA" id="ARBA00009276"/>
    </source>
</evidence>
<evidence type="ECO:0000256" key="5">
    <source>
        <dbReference type="ARBA" id="ARBA00023002"/>
    </source>
</evidence>
<evidence type="ECO:0000256" key="6">
    <source>
        <dbReference type="ARBA" id="ARBA00023004"/>
    </source>
</evidence>
<feature type="active site" evidence="12">
    <location>
        <position position="144"/>
    </location>
</feature>
<dbReference type="GO" id="GO:0004601">
    <property type="term" value="F:peroxidase activity"/>
    <property type="evidence" value="ECO:0007669"/>
    <property type="project" value="InterPro"/>
</dbReference>
<comment type="pathway">
    <text evidence="12">Porphyrin-containing compound metabolism; protoheme biosynthesis.</text>
</comment>
<name>A0A841Q097_9BACL</name>
<dbReference type="GO" id="GO:0006785">
    <property type="term" value="P:heme B biosynthetic process"/>
    <property type="evidence" value="ECO:0007669"/>
    <property type="project" value="UniProtKB-UniRule"/>
</dbReference>
<feature type="binding site" evidence="12">
    <location>
        <position position="184"/>
    </location>
    <ligand>
        <name>Fe-coproporphyrin III</name>
        <dbReference type="ChEBI" id="CHEBI:68438"/>
    </ligand>
</feature>
<reference evidence="13 14" key="1">
    <citation type="submission" date="2020-08" db="EMBL/GenBank/DDBJ databases">
        <title>Genomic Encyclopedia of Type Strains, Phase IV (KMG-IV): sequencing the most valuable type-strain genomes for metagenomic binning, comparative biology and taxonomic classification.</title>
        <authorList>
            <person name="Goeker M."/>
        </authorList>
    </citation>
    <scope>NUCLEOTIDE SEQUENCE [LARGE SCALE GENOMIC DNA]</scope>
    <source>
        <strain evidence="13 14">DSM 21769</strain>
    </source>
</reference>
<organism evidence="13 14">
    <name type="scientific">Geomicrobium halophilum</name>
    <dbReference type="NCBI Taxonomy" id="549000"/>
    <lineage>
        <taxon>Bacteria</taxon>
        <taxon>Bacillati</taxon>
        <taxon>Bacillota</taxon>
        <taxon>Bacilli</taxon>
        <taxon>Bacillales</taxon>
        <taxon>Geomicrobium</taxon>
    </lineage>
</organism>
<evidence type="ECO:0000256" key="3">
    <source>
        <dbReference type="ARBA" id="ARBA00022617"/>
    </source>
</evidence>
<dbReference type="HAMAP" id="MF_01442">
    <property type="entry name" value="Coproheme_decarbox_1"/>
    <property type="match status" value="1"/>
</dbReference>
<dbReference type="Pfam" id="PF06778">
    <property type="entry name" value="Chlor_dismutase"/>
    <property type="match status" value="1"/>
</dbReference>
<comment type="cofactor">
    <cofactor evidence="12">
        <name>Fe-coproporphyrin III</name>
        <dbReference type="ChEBI" id="CHEBI:68438"/>
    </cofactor>
    <text evidence="12">Fe-coproporphyrin III acts as both substrate and redox cofactor.</text>
</comment>
<comment type="caution">
    <text evidence="13">The sequence shown here is derived from an EMBL/GenBank/DDBJ whole genome shotgun (WGS) entry which is preliminary data.</text>
</comment>
<keyword evidence="6 12" id="KW-0408">Iron</keyword>
<dbReference type="NCBIfam" id="NF008913">
    <property type="entry name" value="PRK12276.1"/>
    <property type="match status" value="1"/>
</dbReference>
<comment type="function">
    <text evidence="12">Involved in coproporphyrin-dependent heme b biosynthesis. Catalyzes the decarboxylation of Fe-coproporphyrin III (coproheme) to heme b (protoheme IX), the last step of the pathway. The reaction occurs in a stepwise manner with a three-propionate intermediate.</text>
</comment>
<dbReference type="GO" id="GO:0020037">
    <property type="term" value="F:heme binding"/>
    <property type="evidence" value="ECO:0007669"/>
    <property type="project" value="InterPro"/>
</dbReference>
<keyword evidence="7 12" id="KW-0350">Heme biosynthesis</keyword>
<dbReference type="Gene3D" id="3.30.70.1030">
    <property type="entry name" value="Apc35880, domain 1"/>
    <property type="match status" value="2"/>
</dbReference>
<feature type="binding site" description="axial binding residue" evidence="12">
    <location>
        <position position="171"/>
    </location>
    <ligand>
        <name>Fe-coproporphyrin III</name>
        <dbReference type="ChEBI" id="CHEBI:68438"/>
    </ligand>
    <ligandPart>
        <name>Fe</name>
        <dbReference type="ChEBI" id="CHEBI:18248"/>
    </ligandPart>
</feature>
<evidence type="ECO:0000256" key="4">
    <source>
        <dbReference type="ARBA" id="ARBA00022723"/>
    </source>
</evidence>
<evidence type="ECO:0000256" key="9">
    <source>
        <dbReference type="ARBA" id="ARBA00030236"/>
    </source>
</evidence>
<evidence type="ECO:0000256" key="7">
    <source>
        <dbReference type="ARBA" id="ARBA00023133"/>
    </source>
</evidence>
<protein>
    <recommendedName>
        <fullName evidence="2 12">Coproheme decarboxylase</fullName>
        <ecNumber evidence="11 12">1.3.98.5</ecNumber>
    </recommendedName>
    <alternativeName>
        <fullName evidence="8 12">Coproheme III oxidative decarboxylase</fullName>
    </alternativeName>
    <alternativeName>
        <fullName evidence="9 12">Hydrogen peroxide-dependent heme synthase</fullName>
    </alternativeName>
</protein>
<dbReference type="GO" id="GO:0046872">
    <property type="term" value="F:metal ion binding"/>
    <property type="evidence" value="ECO:0007669"/>
    <property type="project" value="UniProtKB-KW"/>
</dbReference>
<dbReference type="InterPro" id="IPR010644">
    <property type="entry name" value="ChdC/CLD"/>
</dbReference>
<sequence>MGEPAETIDGWYCYHDFRSIDWTSWKRVPADERHSILAEFISMVEEWADNENRAEGSYALYSIIGQKADIMFMLLRPTMKELEQIEKAFNKTRLAEYTIPAYSYVSVVELGKYMFRGEGDPLEDPSIRERVFPILPKWEHVCFYPMYKKREGNDNWYSLPAKERGQLMYSHGMIGRKYAGHVKQIITGSTGFDDWEWGVTLFAHDVLQFKKLIYEMRFDEVSARFSEFGPFYIGNVLKKDEIEVYFQV</sequence>
<comment type="catalytic activity">
    <reaction evidence="12">
        <text>Fe-coproporphyrin III + H2O2 + H(+) = harderoheme III + CO2 + 2 H2O</text>
        <dbReference type="Rhea" id="RHEA:57940"/>
        <dbReference type="ChEBI" id="CHEBI:15377"/>
        <dbReference type="ChEBI" id="CHEBI:15378"/>
        <dbReference type="ChEBI" id="CHEBI:16240"/>
        <dbReference type="ChEBI" id="CHEBI:16526"/>
        <dbReference type="ChEBI" id="CHEBI:68438"/>
        <dbReference type="ChEBI" id="CHEBI:142463"/>
    </reaction>
</comment>
<evidence type="ECO:0000256" key="2">
    <source>
        <dbReference type="ARBA" id="ARBA00014413"/>
    </source>
</evidence>
<proteinExistence type="inferred from homology"/>
<dbReference type="GO" id="GO:0016634">
    <property type="term" value="F:oxidoreductase activity, acting on the CH-CH group of donors, oxygen as acceptor"/>
    <property type="evidence" value="ECO:0007669"/>
    <property type="project" value="UniProtKB-UniRule"/>
</dbReference>
<dbReference type="PANTHER" id="PTHR36843">
    <property type="entry name" value="HEME-DEPENDENT PEROXIDASE YWFI-RELATED"/>
    <property type="match status" value="1"/>
</dbReference>
<gene>
    <name evidence="12" type="primary">chdC</name>
    <name evidence="13" type="ORF">HNR44_002528</name>
</gene>
<accession>A0A841Q097</accession>
<dbReference type="EC" id="1.3.98.5" evidence="11 12"/>